<sequence length="69" mass="6950">MRKGRGCVMPVGHVSVCGLGIDGEGVGFDGVTATGGGARRGIVGVALSHKRVGKRRGFVTLEVCARGAI</sequence>
<dbReference type="EMBL" id="BEZZ01001058">
    <property type="protein sequence ID" value="GCC37801.1"/>
    <property type="molecule type" value="Genomic_DNA"/>
</dbReference>
<reference evidence="1 2" key="1">
    <citation type="journal article" date="2018" name="Nat. Ecol. Evol.">
        <title>Shark genomes provide insights into elasmobranch evolution and the origin of vertebrates.</title>
        <authorList>
            <person name="Hara Y"/>
            <person name="Yamaguchi K"/>
            <person name="Onimaru K"/>
            <person name="Kadota M"/>
            <person name="Koyanagi M"/>
            <person name="Keeley SD"/>
            <person name="Tatsumi K"/>
            <person name="Tanaka K"/>
            <person name="Motone F"/>
            <person name="Kageyama Y"/>
            <person name="Nozu R"/>
            <person name="Adachi N"/>
            <person name="Nishimura O"/>
            <person name="Nakagawa R"/>
            <person name="Tanegashima C"/>
            <person name="Kiyatake I"/>
            <person name="Matsumoto R"/>
            <person name="Murakumo K"/>
            <person name="Nishida K"/>
            <person name="Terakita A"/>
            <person name="Kuratani S"/>
            <person name="Sato K"/>
            <person name="Hyodo S Kuraku.S."/>
        </authorList>
    </citation>
    <scope>NUCLEOTIDE SEQUENCE [LARGE SCALE GENOMIC DNA]</scope>
</reference>
<accession>A0A401T565</accession>
<keyword evidence="2" id="KW-1185">Reference proteome</keyword>
<dbReference type="AlphaFoldDB" id="A0A401T565"/>
<proteinExistence type="predicted"/>
<name>A0A401T565_CHIPU</name>
<evidence type="ECO:0000313" key="1">
    <source>
        <dbReference type="EMBL" id="GCC37801.1"/>
    </source>
</evidence>
<evidence type="ECO:0000313" key="2">
    <source>
        <dbReference type="Proteomes" id="UP000287033"/>
    </source>
</evidence>
<dbReference type="Proteomes" id="UP000287033">
    <property type="component" value="Unassembled WGS sequence"/>
</dbReference>
<protein>
    <submittedName>
        <fullName evidence="1">Uncharacterized protein</fullName>
    </submittedName>
</protein>
<comment type="caution">
    <text evidence="1">The sequence shown here is derived from an EMBL/GenBank/DDBJ whole genome shotgun (WGS) entry which is preliminary data.</text>
</comment>
<organism evidence="1 2">
    <name type="scientific">Chiloscyllium punctatum</name>
    <name type="common">Brownbanded bambooshark</name>
    <name type="synonym">Hemiscyllium punctatum</name>
    <dbReference type="NCBI Taxonomy" id="137246"/>
    <lineage>
        <taxon>Eukaryota</taxon>
        <taxon>Metazoa</taxon>
        <taxon>Chordata</taxon>
        <taxon>Craniata</taxon>
        <taxon>Vertebrata</taxon>
        <taxon>Chondrichthyes</taxon>
        <taxon>Elasmobranchii</taxon>
        <taxon>Galeomorphii</taxon>
        <taxon>Galeoidea</taxon>
        <taxon>Orectolobiformes</taxon>
        <taxon>Hemiscylliidae</taxon>
        <taxon>Chiloscyllium</taxon>
    </lineage>
</organism>
<gene>
    <name evidence="1" type="ORF">chiPu_0016308</name>
</gene>